<accession>A0A6A6SA97</accession>
<gene>
    <name evidence="2" type="ORF">P280DRAFT_446348</name>
</gene>
<protein>
    <submittedName>
        <fullName evidence="2">Methyltransferase UbiE</fullName>
    </submittedName>
</protein>
<dbReference type="OrthoDB" id="10017101at2759"/>
<dbReference type="PANTHER" id="PTHR43861">
    <property type="entry name" value="TRANS-ACONITATE 2-METHYLTRANSFERASE-RELATED"/>
    <property type="match status" value="1"/>
</dbReference>
<evidence type="ECO:0000259" key="1">
    <source>
        <dbReference type="Pfam" id="PF13847"/>
    </source>
</evidence>
<dbReference type="GO" id="GO:0008168">
    <property type="term" value="F:methyltransferase activity"/>
    <property type="evidence" value="ECO:0007669"/>
    <property type="project" value="UniProtKB-KW"/>
</dbReference>
<dbReference type="SUPFAM" id="SSF53335">
    <property type="entry name" value="S-adenosyl-L-methionine-dependent methyltransferases"/>
    <property type="match status" value="1"/>
</dbReference>
<dbReference type="CDD" id="cd02440">
    <property type="entry name" value="AdoMet_MTases"/>
    <property type="match status" value="1"/>
</dbReference>
<sequence length="275" mass="30370">MSKPQYLHGHHPSVLRSHTWRTAANSCPHLLPHLLPTHTILDIGCGPGTITVDLATLVPSGHVLGIDPSASVIKQARAHAASQNIPNVRFEVGDIFAWRAIPGIAEESFDIIHAHQVLQHLTSPVLAVQEMKKLAKPGGLVAVRDVDYSAMSHYPPHPGMRKWLRLYTSVAESLQCDPNIGKRLHAVAMEAGFARADIEASASTWVFSTPEEREFWCGVWAERTVKSDYRERVLESGLGTVGDLEEIAGTWREMEGRVDGWFLVVNGQVVCWKRG</sequence>
<organism evidence="2 3">
    <name type="scientific">Massarina eburnea CBS 473.64</name>
    <dbReference type="NCBI Taxonomy" id="1395130"/>
    <lineage>
        <taxon>Eukaryota</taxon>
        <taxon>Fungi</taxon>
        <taxon>Dikarya</taxon>
        <taxon>Ascomycota</taxon>
        <taxon>Pezizomycotina</taxon>
        <taxon>Dothideomycetes</taxon>
        <taxon>Pleosporomycetidae</taxon>
        <taxon>Pleosporales</taxon>
        <taxon>Massarineae</taxon>
        <taxon>Massarinaceae</taxon>
        <taxon>Massarina</taxon>
    </lineage>
</organism>
<dbReference type="EMBL" id="MU006780">
    <property type="protein sequence ID" value="KAF2643094.1"/>
    <property type="molecule type" value="Genomic_DNA"/>
</dbReference>
<dbReference type="Proteomes" id="UP000799753">
    <property type="component" value="Unassembled WGS sequence"/>
</dbReference>
<proteinExistence type="predicted"/>
<dbReference type="AlphaFoldDB" id="A0A6A6SA97"/>
<keyword evidence="3" id="KW-1185">Reference proteome</keyword>
<keyword evidence="2" id="KW-0489">Methyltransferase</keyword>
<dbReference type="InterPro" id="IPR029063">
    <property type="entry name" value="SAM-dependent_MTases_sf"/>
</dbReference>
<dbReference type="InterPro" id="IPR022272">
    <property type="entry name" value="Lipocalin_CS"/>
</dbReference>
<name>A0A6A6SA97_9PLEO</name>
<evidence type="ECO:0000313" key="3">
    <source>
        <dbReference type="Proteomes" id="UP000799753"/>
    </source>
</evidence>
<dbReference type="PROSITE" id="PS00213">
    <property type="entry name" value="LIPOCALIN"/>
    <property type="match status" value="1"/>
</dbReference>
<reference evidence="2" key="1">
    <citation type="journal article" date="2020" name="Stud. Mycol.">
        <title>101 Dothideomycetes genomes: a test case for predicting lifestyles and emergence of pathogens.</title>
        <authorList>
            <person name="Haridas S."/>
            <person name="Albert R."/>
            <person name="Binder M."/>
            <person name="Bloem J."/>
            <person name="Labutti K."/>
            <person name="Salamov A."/>
            <person name="Andreopoulos B."/>
            <person name="Baker S."/>
            <person name="Barry K."/>
            <person name="Bills G."/>
            <person name="Bluhm B."/>
            <person name="Cannon C."/>
            <person name="Castanera R."/>
            <person name="Culley D."/>
            <person name="Daum C."/>
            <person name="Ezra D."/>
            <person name="Gonzalez J."/>
            <person name="Henrissat B."/>
            <person name="Kuo A."/>
            <person name="Liang C."/>
            <person name="Lipzen A."/>
            <person name="Lutzoni F."/>
            <person name="Magnuson J."/>
            <person name="Mondo S."/>
            <person name="Nolan M."/>
            <person name="Ohm R."/>
            <person name="Pangilinan J."/>
            <person name="Park H.-J."/>
            <person name="Ramirez L."/>
            <person name="Alfaro M."/>
            <person name="Sun H."/>
            <person name="Tritt A."/>
            <person name="Yoshinaga Y."/>
            <person name="Zwiers L.-H."/>
            <person name="Turgeon B."/>
            <person name="Goodwin S."/>
            <person name="Spatafora J."/>
            <person name="Crous P."/>
            <person name="Grigoriev I."/>
        </authorList>
    </citation>
    <scope>NUCLEOTIDE SEQUENCE</scope>
    <source>
        <strain evidence="2">CBS 473.64</strain>
    </source>
</reference>
<evidence type="ECO:0000313" key="2">
    <source>
        <dbReference type="EMBL" id="KAF2643094.1"/>
    </source>
</evidence>
<dbReference type="GO" id="GO:0032259">
    <property type="term" value="P:methylation"/>
    <property type="evidence" value="ECO:0007669"/>
    <property type="project" value="UniProtKB-KW"/>
</dbReference>
<dbReference type="Pfam" id="PF13847">
    <property type="entry name" value="Methyltransf_31"/>
    <property type="match status" value="1"/>
</dbReference>
<dbReference type="InterPro" id="IPR025714">
    <property type="entry name" value="Methyltranfer_dom"/>
</dbReference>
<dbReference type="Gene3D" id="3.40.50.150">
    <property type="entry name" value="Vaccinia Virus protein VP39"/>
    <property type="match status" value="1"/>
</dbReference>
<keyword evidence="2" id="KW-0808">Transferase</keyword>
<feature type="domain" description="Methyltransferase" evidence="1">
    <location>
        <begin position="39"/>
        <end position="172"/>
    </location>
</feature>